<evidence type="ECO:0000313" key="3">
    <source>
        <dbReference type="Proteomes" id="UP001497457"/>
    </source>
</evidence>
<dbReference type="Proteomes" id="UP001497457">
    <property type="component" value="Chromosome 13rd"/>
</dbReference>
<feature type="chain" id="PRO_5044861025" evidence="1">
    <location>
        <begin position="24"/>
        <end position="88"/>
    </location>
</feature>
<organism evidence="2 3">
    <name type="scientific">Urochloa decumbens</name>
    <dbReference type="NCBI Taxonomy" id="240449"/>
    <lineage>
        <taxon>Eukaryota</taxon>
        <taxon>Viridiplantae</taxon>
        <taxon>Streptophyta</taxon>
        <taxon>Embryophyta</taxon>
        <taxon>Tracheophyta</taxon>
        <taxon>Spermatophyta</taxon>
        <taxon>Magnoliopsida</taxon>
        <taxon>Liliopsida</taxon>
        <taxon>Poales</taxon>
        <taxon>Poaceae</taxon>
        <taxon>PACMAD clade</taxon>
        <taxon>Panicoideae</taxon>
        <taxon>Panicodae</taxon>
        <taxon>Paniceae</taxon>
        <taxon>Melinidinae</taxon>
        <taxon>Urochloa</taxon>
    </lineage>
</organism>
<name>A0ABC8X340_9POAL</name>
<evidence type="ECO:0000256" key="1">
    <source>
        <dbReference type="SAM" id="SignalP"/>
    </source>
</evidence>
<reference evidence="2 3" key="2">
    <citation type="submission" date="2024-10" db="EMBL/GenBank/DDBJ databases">
        <authorList>
            <person name="Ryan C."/>
        </authorList>
    </citation>
    <scope>NUCLEOTIDE SEQUENCE [LARGE SCALE GENOMIC DNA]</scope>
</reference>
<evidence type="ECO:0000313" key="2">
    <source>
        <dbReference type="EMBL" id="CAL4919898.1"/>
    </source>
</evidence>
<dbReference type="EMBL" id="OZ075123">
    <property type="protein sequence ID" value="CAL4919898.1"/>
    <property type="molecule type" value="Genomic_DNA"/>
</dbReference>
<dbReference type="AlphaFoldDB" id="A0ABC8X340"/>
<protein>
    <submittedName>
        <fullName evidence="2">Uncharacterized protein</fullName>
    </submittedName>
</protein>
<reference evidence="3" key="1">
    <citation type="submission" date="2024-06" db="EMBL/GenBank/DDBJ databases">
        <authorList>
            <person name="Ryan C."/>
        </authorList>
    </citation>
    <scope>NUCLEOTIDE SEQUENCE [LARGE SCALE GENOMIC DNA]</scope>
</reference>
<accession>A0ABC8X340</accession>
<gene>
    <name evidence="2" type="ORF">URODEC1_LOCUS20088</name>
</gene>
<sequence length="88" mass="9150">MAKLAALTTLLVVAMATILSVHGARTLERVHQVTILEASSVAKPPSSTSLEVTALIPFDGPFEEVADGPIATGYRVADCTYKTPALGP</sequence>
<keyword evidence="3" id="KW-1185">Reference proteome</keyword>
<feature type="signal peptide" evidence="1">
    <location>
        <begin position="1"/>
        <end position="23"/>
    </location>
</feature>
<keyword evidence="1" id="KW-0732">Signal</keyword>
<proteinExistence type="predicted"/>